<organism evidence="2 3">
    <name type="scientific">Pseudoduganella chitinolytica</name>
    <dbReference type="NCBI Taxonomy" id="34070"/>
    <lineage>
        <taxon>Bacteria</taxon>
        <taxon>Pseudomonadati</taxon>
        <taxon>Pseudomonadota</taxon>
        <taxon>Betaproteobacteria</taxon>
        <taxon>Burkholderiales</taxon>
        <taxon>Oxalobacteraceae</taxon>
        <taxon>Telluria group</taxon>
        <taxon>Pseudoduganella</taxon>
    </lineage>
</organism>
<dbReference type="InterPro" id="IPR050706">
    <property type="entry name" value="Cyclic-di-GMP_PDE-like"/>
</dbReference>
<sequence>MLTKTMLDIGHNLNIPVVATGVETRDQRDFLAAHGCSRVQGHYISQPLARPALAEWLTRH</sequence>
<dbReference type="PROSITE" id="PS50883">
    <property type="entry name" value="EAL"/>
    <property type="match status" value="1"/>
</dbReference>
<dbReference type="SUPFAM" id="SSF141868">
    <property type="entry name" value="EAL domain-like"/>
    <property type="match status" value="1"/>
</dbReference>
<feature type="domain" description="EAL" evidence="1">
    <location>
        <begin position="1"/>
        <end position="60"/>
    </location>
</feature>
<gene>
    <name evidence="2" type="ORF">PX653_01480</name>
</gene>
<dbReference type="Gene3D" id="3.20.20.450">
    <property type="entry name" value="EAL domain"/>
    <property type="match status" value="1"/>
</dbReference>
<accession>A0ABY8BCF3</accession>
<evidence type="ECO:0000313" key="3">
    <source>
        <dbReference type="Proteomes" id="UP001216510"/>
    </source>
</evidence>
<evidence type="ECO:0000313" key="2">
    <source>
        <dbReference type="EMBL" id="WEF33490.1"/>
    </source>
</evidence>
<dbReference type="RefSeq" id="WP_277416191.1">
    <property type="nucleotide sequence ID" value="NZ_CP119083.1"/>
</dbReference>
<dbReference type="PANTHER" id="PTHR33121">
    <property type="entry name" value="CYCLIC DI-GMP PHOSPHODIESTERASE PDEF"/>
    <property type="match status" value="1"/>
</dbReference>
<dbReference type="InterPro" id="IPR001633">
    <property type="entry name" value="EAL_dom"/>
</dbReference>
<dbReference type="EMBL" id="CP119083">
    <property type="protein sequence ID" value="WEF33490.1"/>
    <property type="molecule type" value="Genomic_DNA"/>
</dbReference>
<proteinExistence type="predicted"/>
<name>A0ABY8BCF3_9BURK</name>
<dbReference type="InterPro" id="IPR035919">
    <property type="entry name" value="EAL_sf"/>
</dbReference>
<protein>
    <submittedName>
        <fullName evidence="2">EAL domain-containing protein</fullName>
    </submittedName>
</protein>
<dbReference type="PANTHER" id="PTHR33121:SF79">
    <property type="entry name" value="CYCLIC DI-GMP PHOSPHODIESTERASE PDED-RELATED"/>
    <property type="match status" value="1"/>
</dbReference>
<dbReference type="Pfam" id="PF00563">
    <property type="entry name" value="EAL"/>
    <property type="match status" value="1"/>
</dbReference>
<evidence type="ECO:0000259" key="1">
    <source>
        <dbReference type="PROSITE" id="PS50883"/>
    </source>
</evidence>
<dbReference type="Proteomes" id="UP001216510">
    <property type="component" value="Chromosome"/>
</dbReference>
<reference evidence="2 3" key="1">
    <citation type="submission" date="2023-02" db="EMBL/GenBank/DDBJ databases">
        <title>Gemone sequence of Telluria chitinolytica ACM 3522T.</title>
        <authorList>
            <person name="Frediansyah A."/>
            <person name="Miess H."/>
            <person name="Gross H."/>
        </authorList>
    </citation>
    <scope>NUCLEOTIDE SEQUENCE [LARGE SCALE GENOMIC DNA]</scope>
    <source>
        <strain evidence="2 3">ACM 3522</strain>
    </source>
</reference>
<keyword evidence="3" id="KW-1185">Reference proteome</keyword>